<sequence>MKTPINYKLISYHILFWIGFIIINRYDSLFHPQGNYALVLLDVFCAQGTNITLVYLTIFVCSKYIVPTRVVPLIIGLFILYWYYFFMWYLVSHVLRPAILIGYAWKFNFLYSVINIFFAFFKFIFFGFAYAIFWKVTKREQNILLTEKGKIEAEYAFLRAQINPHFLFNTLSLFYVKSLPLSNELSDGIVTLSQIMRYSLEKNENGNLVLLSDELEHVNNLIKINQMRFNNNLHIDLKIEDTFPSIQIVPLIIITIVENVLKHGNNTLAKDPAIIHLFNSSDGYFIHLYTYNRKKNTLVADASGIGMENIKKRLNYHYGDNYELIVDNNDDFYMLKLKVPVSHQIDFYS</sequence>
<dbReference type="Pfam" id="PF06580">
    <property type="entry name" value="His_kinase"/>
    <property type="match status" value="1"/>
</dbReference>
<name>A0A327T3E8_9SPHI</name>
<feature type="domain" description="Signal transduction histidine kinase internal region" evidence="2">
    <location>
        <begin position="153"/>
        <end position="233"/>
    </location>
</feature>
<evidence type="ECO:0000259" key="2">
    <source>
        <dbReference type="Pfam" id="PF06580"/>
    </source>
</evidence>
<dbReference type="EMBL" id="QLLR01000006">
    <property type="protein sequence ID" value="RAJ32267.1"/>
    <property type="molecule type" value="Genomic_DNA"/>
</dbReference>
<feature type="transmembrane region" description="Helical" evidence="1">
    <location>
        <begin position="109"/>
        <end position="133"/>
    </location>
</feature>
<organism evidence="3 4">
    <name type="scientific">Pedobacter cryoconitis</name>
    <dbReference type="NCBI Taxonomy" id="188932"/>
    <lineage>
        <taxon>Bacteria</taxon>
        <taxon>Pseudomonadati</taxon>
        <taxon>Bacteroidota</taxon>
        <taxon>Sphingobacteriia</taxon>
        <taxon>Sphingobacteriales</taxon>
        <taxon>Sphingobacteriaceae</taxon>
        <taxon>Pedobacter</taxon>
    </lineage>
</organism>
<keyword evidence="3" id="KW-0418">Kinase</keyword>
<keyword evidence="1" id="KW-0812">Transmembrane</keyword>
<dbReference type="Proteomes" id="UP000249754">
    <property type="component" value="Unassembled WGS sequence"/>
</dbReference>
<reference evidence="3 4" key="1">
    <citation type="submission" date="2018-06" db="EMBL/GenBank/DDBJ databases">
        <title>Genomic Encyclopedia of Archaeal and Bacterial Type Strains, Phase II (KMG-II): from individual species to whole genera.</title>
        <authorList>
            <person name="Goeker M."/>
        </authorList>
    </citation>
    <scope>NUCLEOTIDE SEQUENCE [LARGE SCALE GENOMIC DNA]</scope>
    <source>
        <strain evidence="3 4">DSM 14825</strain>
    </source>
</reference>
<dbReference type="GO" id="GO:0000155">
    <property type="term" value="F:phosphorelay sensor kinase activity"/>
    <property type="evidence" value="ECO:0007669"/>
    <property type="project" value="InterPro"/>
</dbReference>
<feature type="transmembrane region" description="Helical" evidence="1">
    <location>
        <begin position="7"/>
        <end position="24"/>
    </location>
</feature>
<feature type="transmembrane region" description="Helical" evidence="1">
    <location>
        <begin position="36"/>
        <end position="58"/>
    </location>
</feature>
<keyword evidence="1" id="KW-1133">Transmembrane helix</keyword>
<dbReference type="InterPro" id="IPR050640">
    <property type="entry name" value="Bact_2-comp_sensor_kinase"/>
</dbReference>
<dbReference type="InterPro" id="IPR010559">
    <property type="entry name" value="Sig_transdc_His_kin_internal"/>
</dbReference>
<protein>
    <submittedName>
        <fullName evidence="3">Histidine kinase</fullName>
    </submittedName>
</protein>
<evidence type="ECO:0000313" key="3">
    <source>
        <dbReference type="EMBL" id="RAJ32267.1"/>
    </source>
</evidence>
<dbReference type="AlphaFoldDB" id="A0A327T3E8"/>
<comment type="caution">
    <text evidence="3">The sequence shown here is derived from an EMBL/GenBank/DDBJ whole genome shotgun (WGS) entry which is preliminary data.</text>
</comment>
<proteinExistence type="predicted"/>
<accession>A0A327T3E8</accession>
<feature type="transmembrane region" description="Helical" evidence="1">
    <location>
        <begin position="70"/>
        <end position="89"/>
    </location>
</feature>
<dbReference type="PANTHER" id="PTHR34220:SF7">
    <property type="entry name" value="SENSOR HISTIDINE KINASE YPDA"/>
    <property type="match status" value="1"/>
</dbReference>
<evidence type="ECO:0000313" key="4">
    <source>
        <dbReference type="Proteomes" id="UP000249754"/>
    </source>
</evidence>
<evidence type="ECO:0000256" key="1">
    <source>
        <dbReference type="SAM" id="Phobius"/>
    </source>
</evidence>
<keyword evidence="3" id="KW-0808">Transferase</keyword>
<dbReference type="GO" id="GO:0016020">
    <property type="term" value="C:membrane"/>
    <property type="evidence" value="ECO:0007669"/>
    <property type="project" value="InterPro"/>
</dbReference>
<keyword evidence="1" id="KW-0472">Membrane</keyword>
<dbReference type="OrthoDB" id="9809908at2"/>
<dbReference type="PANTHER" id="PTHR34220">
    <property type="entry name" value="SENSOR HISTIDINE KINASE YPDA"/>
    <property type="match status" value="1"/>
</dbReference>
<gene>
    <name evidence="3" type="ORF">LY11_01950</name>
</gene>